<dbReference type="EMBL" id="MN739261">
    <property type="protein sequence ID" value="QHS95957.1"/>
    <property type="molecule type" value="Genomic_DNA"/>
</dbReference>
<reference evidence="1" key="1">
    <citation type="journal article" date="2020" name="Nature">
        <title>Giant virus diversity and host interactions through global metagenomics.</title>
        <authorList>
            <person name="Schulz F."/>
            <person name="Roux S."/>
            <person name="Paez-Espino D."/>
            <person name="Jungbluth S."/>
            <person name="Walsh D.A."/>
            <person name="Denef V.J."/>
            <person name="McMahon K.D."/>
            <person name="Konstantinidis K.T."/>
            <person name="Eloe-Fadrosh E.A."/>
            <person name="Kyrpides N.C."/>
            <person name="Woyke T."/>
        </authorList>
    </citation>
    <scope>NUCLEOTIDE SEQUENCE</scope>
    <source>
        <strain evidence="1">GVMAG-M-3300019093-7</strain>
    </source>
</reference>
<dbReference type="AlphaFoldDB" id="A0A6C0BUE0"/>
<name>A0A6C0BUE0_9ZZZZ</name>
<evidence type="ECO:0000313" key="1">
    <source>
        <dbReference type="EMBL" id="QHS95957.1"/>
    </source>
</evidence>
<organism evidence="1">
    <name type="scientific">viral metagenome</name>
    <dbReference type="NCBI Taxonomy" id="1070528"/>
    <lineage>
        <taxon>unclassified sequences</taxon>
        <taxon>metagenomes</taxon>
        <taxon>organismal metagenomes</taxon>
    </lineage>
</organism>
<proteinExistence type="predicted"/>
<sequence length="244" mass="28823">MNKKYFITFGAGNTNYYEASDRLIKQANNLCIFNKTISYTDEFLKNDNIFWSQHQEFIENNKKGYGYWIWKSYIIKKTCEQLNDGDVLLYADCGCEIDIRKKDKIINYMELVKTEYIIGSKTALEKKYNKMDLILLLNILENKYLDTSQHQAGALLFLICKETRILINLWYDLCCDYHNIDDSPSRSQNLDCFIDHRHDQSVFSLLTKKYQLYSTNYSIEDCIEYIRNKSGNSQINISNVTNPR</sequence>
<protein>
    <submittedName>
        <fullName evidence="1">Uncharacterized protein</fullName>
    </submittedName>
</protein>
<accession>A0A6C0BUE0</accession>